<dbReference type="RefSeq" id="WP_176225133.1">
    <property type="nucleotide sequence ID" value="NZ_FXAM01000001.1"/>
</dbReference>
<dbReference type="AlphaFoldDB" id="A0A1Y6CVK8"/>
<dbReference type="Gene3D" id="1.20.5.170">
    <property type="match status" value="1"/>
</dbReference>
<keyword evidence="2" id="KW-1185">Reference proteome</keyword>
<gene>
    <name evidence="1" type="ORF">SAMN02949497_1636</name>
</gene>
<evidence type="ECO:0000313" key="1">
    <source>
        <dbReference type="EMBL" id="SMF94326.1"/>
    </source>
</evidence>
<dbReference type="GO" id="GO:0003690">
    <property type="term" value="F:double-stranded DNA binding"/>
    <property type="evidence" value="ECO:0007669"/>
    <property type="project" value="InterPro"/>
</dbReference>
<dbReference type="Pfam" id="PF07352">
    <property type="entry name" value="Phage_Mu_Gam"/>
    <property type="match status" value="1"/>
</dbReference>
<dbReference type="InterPro" id="IPR009951">
    <property type="entry name" value="Host-nuc_inhib_Gam"/>
</dbReference>
<evidence type="ECO:0000313" key="2">
    <source>
        <dbReference type="Proteomes" id="UP000192923"/>
    </source>
</evidence>
<organism evidence="1 2">
    <name type="scientific">Methylomagnum ishizawai</name>
    <dbReference type="NCBI Taxonomy" id="1760988"/>
    <lineage>
        <taxon>Bacteria</taxon>
        <taxon>Pseudomonadati</taxon>
        <taxon>Pseudomonadota</taxon>
        <taxon>Gammaproteobacteria</taxon>
        <taxon>Methylococcales</taxon>
        <taxon>Methylococcaceae</taxon>
        <taxon>Methylomagnum</taxon>
    </lineage>
</organism>
<name>A0A1Y6CVK8_9GAMM</name>
<proteinExistence type="predicted"/>
<accession>A0A1Y6CVK8</accession>
<dbReference type="STRING" id="1760988.SAMN02949497_1636"/>
<dbReference type="Proteomes" id="UP000192923">
    <property type="component" value="Unassembled WGS sequence"/>
</dbReference>
<dbReference type="GO" id="GO:0042262">
    <property type="term" value="P:DNA protection"/>
    <property type="evidence" value="ECO:0007669"/>
    <property type="project" value="InterPro"/>
</dbReference>
<protein>
    <submittedName>
        <fullName evidence="1">Mu-like prophage host-nuclease inhibitor protein Gam</fullName>
    </submittedName>
</protein>
<dbReference type="SUPFAM" id="SSF161266">
    <property type="entry name" value="Gam-like"/>
    <property type="match status" value="1"/>
</dbReference>
<reference evidence="1 2" key="1">
    <citation type="submission" date="2016-12" db="EMBL/GenBank/DDBJ databases">
        <authorList>
            <person name="Song W.-J."/>
            <person name="Kurnit D.M."/>
        </authorList>
    </citation>
    <scope>NUCLEOTIDE SEQUENCE [LARGE SCALE GENOMIC DNA]</scope>
    <source>
        <strain evidence="1 2">175</strain>
    </source>
</reference>
<dbReference type="EMBL" id="FXAM01000001">
    <property type="protein sequence ID" value="SMF94326.1"/>
    <property type="molecule type" value="Genomic_DNA"/>
</dbReference>
<sequence length="165" mass="18312">MARKRIEGTQLNSWDDVDATLRQIGEIDRDLGLIEAGANETIDRAKAEAKAGSLPLQERKAGLELAIKEFCEAHRHEFAKAKTKQMVFGSVGYRLSTKVLVKRVADTLQALKDLKLDGCIRTKEEIDKEALKNLDTETLVTVGAAIKSENIFGYEIDRARIPDAT</sequence>